<dbReference type="InterPro" id="IPR000504">
    <property type="entry name" value="RRM_dom"/>
</dbReference>
<feature type="compositionally biased region" description="Polar residues" evidence="3">
    <location>
        <begin position="90"/>
        <end position="106"/>
    </location>
</feature>
<dbReference type="PANTHER" id="PTHR19965">
    <property type="entry name" value="RNA AND EXPORT FACTOR BINDING PROTEIN"/>
    <property type="match status" value="1"/>
</dbReference>
<dbReference type="PANTHER" id="PTHR19965:SF35">
    <property type="entry name" value="RNA ANNEALING PROTEIN YRA1"/>
    <property type="match status" value="1"/>
</dbReference>
<dbReference type="Pfam" id="PF00076">
    <property type="entry name" value="RRM_1"/>
    <property type="match status" value="1"/>
</dbReference>
<evidence type="ECO:0000256" key="3">
    <source>
        <dbReference type="SAM" id="MobiDB-lite"/>
    </source>
</evidence>
<proteinExistence type="predicted"/>
<feature type="compositionally biased region" description="Basic and acidic residues" evidence="3">
    <location>
        <begin position="1"/>
        <end position="14"/>
    </location>
</feature>
<dbReference type="InterPro" id="IPR051229">
    <property type="entry name" value="ALYREF_mRNA_export"/>
</dbReference>
<reference evidence="5" key="1">
    <citation type="submission" date="2019-10" db="EMBL/GenBank/DDBJ databases">
        <title>Conservation and host-specific expression of non-tandemly repeated heterogenous ribosome RNA gene in arbuscular mycorrhizal fungi.</title>
        <authorList>
            <person name="Maeda T."/>
            <person name="Kobayashi Y."/>
            <person name="Nakagawa T."/>
            <person name="Ezawa T."/>
            <person name="Yamaguchi K."/>
            <person name="Bino T."/>
            <person name="Nishimoto Y."/>
            <person name="Shigenobu S."/>
            <person name="Kawaguchi M."/>
        </authorList>
    </citation>
    <scope>NUCLEOTIDE SEQUENCE</scope>
    <source>
        <strain evidence="5">HR1</strain>
    </source>
</reference>
<evidence type="ECO:0000256" key="1">
    <source>
        <dbReference type="ARBA" id="ARBA00022884"/>
    </source>
</evidence>
<sequence>MDRIDMSLDDIIKDNKKKSKQAAKGNNANGNSAKTSNGNNLNNNNKSKTGPIRARSAGKKLTRQKANPYPRPKSLKTGNSNGVWRHDLFSSLNPGGQTKRPAQTNNSLSIQHRLGTGKTSPGNGVANRLSIKGVAGGKQTEFSIKGEGGPATIYINNLAPGTSANDVKTAFLEFGDISTVNIKDDKVTRGAISAELSFASKASAIAAINKYNTALVDGRVLKVQLKQAGTNNNLGAASYRLRNKPNKPQLTTQNGKLYSDHLTGNSGQKNRGKGKQPSFSEIFSIIFASLLDAGIFRIKPSRNDITLSLHLFKEKELFKYQL</sequence>
<dbReference type="Gene3D" id="3.30.70.330">
    <property type="match status" value="1"/>
</dbReference>
<dbReference type="GO" id="GO:0005634">
    <property type="term" value="C:nucleus"/>
    <property type="evidence" value="ECO:0007669"/>
    <property type="project" value="TreeGrafter"/>
</dbReference>
<dbReference type="GO" id="GO:0003729">
    <property type="term" value="F:mRNA binding"/>
    <property type="evidence" value="ECO:0007669"/>
    <property type="project" value="TreeGrafter"/>
</dbReference>
<evidence type="ECO:0000259" key="4">
    <source>
        <dbReference type="PROSITE" id="PS50102"/>
    </source>
</evidence>
<evidence type="ECO:0000256" key="2">
    <source>
        <dbReference type="PROSITE-ProRule" id="PRU00176"/>
    </source>
</evidence>
<dbReference type="Proteomes" id="UP000615446">
    <property type="component" value="Unassembled WGS sequence"/>
</dbReference>
<dbReference type="SUPFAM" id="SSF54928">
    <property type="entry name" value="RNA-binding domain, RBD"/>
    <property type="match status" value="1"/>
</dbReference>
<dbReference type="EMBL" id="BLAL01000194">
    <property type="protein sequence ID" value="GES90518.1"/>
    <property type="molecule type" value="Genomic_DNA"/>
</dbReference>
<feature type="domain" description="RRM" evidence="4">
    <location>
        <begin position="151"/>
        <end position="228"/>
    </location>
</feature>
<dbReference type="OrthoDB" id="6159137at2759"/>
<organism evidence="5 6">
    <name type="scientific">Rhizophagus clarus</name>
    <dbReference type="NCBI Taxonomy" id="94130"/>
    <lineage>
        <taxon>Eukaryota</taxon>
        <taxon>Fungi</taxon>
        <taxon>Fungi incertae sedis</taxon>
        <taxon>Mucoromycota</taxon>
        <taxon>Glomeromycotina</taxon>
        <taxon>Glomeromycetes</taxon>
        <taxon>Glomerales</taxon>
        <taxon>Glomeraceae</taxon>
        <taxon>Rhizophagus</taxon>
    </lineage>
</organism>
<gene>
    <name evidence="5" type="ORF">RCL2_001735900</name>
</gene>
<feature type="compositionally biased region" description="Low complexity" evidence="3">
    <location>
        <begin position="22"/>
        <end position="48"/>
    </location>
</feature>
<keyword evidence="1 2" id="KW-0694">RNA-binding</keyword>
<dbReference type="InterPro" id="IPR012677">
    <property type="entry name" value="Nucleotide-bd_a/b_plait_sf"/>
</dbReference>
<evidence type="ECO:0000313" key="6">
    <source>
        <dbReference type="Proteomes" id="UP000615446"/>
    </source>
</evidence>
<name>A0A8H3LKY1_9GLOM</name>
<dbReference type="AlphaFoldDB" id="A0A8H3LKY1"/>
<feature type="compositionally biased region" description="Polar residues" evidence="3">
    <location>
        <begin position="246"/>
        <end position="269"/>
    </location>
</feature>
<dbReference type="PROSITE" id="PS50102">
    <property type="entry name" value="RRM"/>
    <property type="match status" value="1"/>
</dbReference>
<evidence type="ECO:0000313" key="5">
    <source>
        <dbReference type="EMBL" id="GES90518.1"/>
    </source>
</evidence>
<accession>A0A8H3LKY1</accession>
<feature type="region of interest" description="Disordered" evidence="3">
    <location>
        <begin position="1"/>
        <end position="106"/>
    </location>
</feature>
<protein>
    <submittedName>
        <fullName evidence="5">THO complex subunit 4A</fullName>
    </submittedName>
</protein>
<dbReference type="InterPro" id="IPR035979">
    <property type="entry name" value="RBD_domain_sf"/>
</dbReference>
<comment type="caution">
    <text evidence="5">The sequence shown here is derived from an EMBL/GenBank/DDBJ whole genome shotgun (WGS) entry which is preliminary data.</text>
</comment>
<dbReference type="SMART" id="SM00360">
    <property type="entry name" value="RRM"/>
    <property type="match status" value="1"/>
</dbReference>
<dbReference type="GO" id="GO:0006406">
    <property type="term" value="P:mRNA export from nucleus"/>
    <property type="evidence" value="ECO:0007669"/>
    <property type="project" value="TreeGrafter"/>
</dbReference>
<feature type="region of interest" description="Disordered" evidence="3">
    <location>
        <begin position="244"/>
        <end position="276"/>
    </location>
</feature>